<feature type="transmembrane region" description="Helical" evidence="8">
    <location>
        <begin position="6"/>
        <end position="29"/>
    </location>
</feature>
<evidence type="ECO:0000256" key="2">
    <source>
        <dbReference type="ARBA" id="ARBA00009370"/>
    </source>
</evidence>
<dbReference type="RefSeq" id="WP_235528441.1">
    <property type="nucleotide sequence ID" value="NZ_LKAJ02000001.1"/>
</dbReference>
<evidence type="ECO:0000256" key="7">
    <source>
        <dbReference type="PIRSR" id="PIRSR600223-1"/>
    </source>
</evidence>
<sequence length="264" mass="30376">MPLYMDFSAMLTIATFIAGVIWAIDAFCFKKKRLQKNNEAQDTHEPKLVEYARSFFPILLIVLILRSFIVEPFRIPSGSMKPTLLEGDFILVNKFCYGLRLPITGTKFVKMGEPKRGDILVFRYPKDTSIDFIKRVVGVPGDKIAYKDKTLYLNGEPVAQDFKGKVVDIDVHGYTREVKHFNEKLPNKPHDIYVMPGDGKVLEEVTVPEGKYFVMGDNRDNSEDSRVWGFVPEDLILGKAFFLWLSWDSNAKDIRWSRMGHEVR</sequence>
<comment type="catalytic activity">
    <reaction evidence="1 8">
        <text>Cleavage of hydrophobic, N-terminal signal or leader sequences from secreted and periplasmic proteins.</text>
        <dbReference type="EC" id="3.4.21.89"/>
    </reaction>
</comment>
<comment type="caution">
    <text evidence="11">The sequence shown here is derived from an EMBL/GenBank/DDBJ whole genome shotgun (WGS) entry which is preliminary data.</text>
</comment>
<feature type="active site" evidence="7">
    <location>
        <position position="79"/>
    </location>
</feature>
<dbReference type="PRINTS" id="PR00727">
    <property type="entry name" value="LEADERPTASE"/>
</dbReference>
<dbReference type="CDD" id="cd06530">
    <property type="entry name" value="S26_SPase_I"/>
    <property type="match status" value="1"/>
</dbReference>
<dbReference type="GO" id="GO:0006465">
    <property type="term" value="P:signal peptide processing"/>
    <property type="evidence" value="ECO:0007669"/>
    <property type="project" value="InterPro"/>
</dbReference>
<dbReference type="NCBIfam" id="TIGR02227">
    <property type="entry name" value="sigpep_I_bact"/>
    <property type="match status" value="1"/>
</dbReference>
<dbReference type="InterPro" id="IPR019758">
    <property type="entry name" value="Pept_S26A_signal_pept_1_CS"/>
</dbReference>
<protein>
    <recommendedName>
        <fullName evidence="4 8">Signal peptidase I</fullName>
        <ecNumber evidence="3 8">3.4.21.89</ecNumber>
    </recommendedName>
</protein>
<feature type="domain" description="Peptidase S26" evidence="10">
    <location>
        <begin position="49"/>
        <end position="244"/>
    </location>
</feature>
<dbReference type="InterPro" id="IPR036286">
    <property type="entry name" value="LexA/Signal_pep-like_sf"/>
</dbReference>
<evidence type="ECO:0000256" key="6">
    <source>
        <dbReference type="ARBA" id="ARBA00022801"/>
    </source>
</evidence>
<dbReference type="GO" id="GO:0016020">
    <property type="term" value="C:membrane"/>
    <property type="evidence" value="ECO:0007669"/>
    <property type="project" value="UniProtKB-SubCell"/>
</dbReference>
<evidence type="ECO:0000259" key="10">
    <source>
        <dbReference type="Pfam" id="PF10502"/>
    </source>
</evidence>
<dbReference type="GO" id="GO:0009003">
    <property type="term" value="F:signal peptidase activity"/>
    <property type="evidence" value="ECO:0007669"/>
    <property type="project" value="UniProtKB-EC"/>
</dbReference>
<dbReference type="Pfam" id="PF10502">
    <property type="entry name" value="Peptidase_S26"/>
    <property type="match status" value="1"/>
</dbReference>
<feature type="active site" evidence="7">
    <location>
        <position position="134"/>
    </location>
</feature>
<evidence type="ECO:0000256" key="3">
    <source>
        <dbReference type="ARBA" id="ARBA00013208"/>
    </source>
</evidence>
<comment type="similarity">
    <text evidence="2 9">Belongs to the peptidase S26 family.</text>
</comment>
<dbReference type="PANTHER" id="PTHR43390:SF1">
    <property type="entry name" value="CHLOROPLAST PROCESSING PEPTIDASE"/>
    <property type="match status" value="1"/>
</dbReference>
<feature type="transmembrane region" description="Helical" evidence="8">
    <location>
        <begin position="50"/>
        <end position="69"/>
    </location>
</feature>
<evidence type="ECO:0000256" key="5">
    <source>
        <dbReference type="ARBA" id="ARBA00022670"/>
    </source>
</evidence>
<gene>
    <name evidence="11" type="primary">lepB</name>
    <name evidence="11" type="ORF">HT99x_01807</name>
</gene>
<dbReference type="PROSITE" id="PS00760">
    <property type="entry name" value="SPASE_I_2"/>
    <property type="match status" value="1"/>
</dbReference>
<keyword evidence="6 8" id="KW-0378">Hydrolase</keyword>
<keyword evidence="8" id="KW-0472">Membrane</keyword>
<dbReference type="AlphaFoldDB" id="A0A0Q9YYK0"/>
<dbReference type="STRING" id="295108.HT99x_01807"/>
<dbReference type="PANTHER" id="PTHR43390">
    <property type="entry name" value="SIGNAL PEPTIDASE I"/>
    <property type="match status" value="1"/>
</dbReference>
<dbReference type="Gene3D" id="2.10.109.10">
    <property type="entry name" value="Umud Fragment, subunit A"/>
    <property type="match status" value="1"/>
</dbReference>
<reference evidence="11" key="1">
    <citation type="submission" date="2015-09" db="EMBL/GenBank/DDBJ databases">
        <title>Draft Genome Sequences of Two Novel Amoeba-resistant Intranuclear Bacteria, Candidatus Berkiella cookevillensis and Candidatus Berkiella aquae.</title>
        <authorList>
            <person name="Mehari Y.T."/>
            <person name="Arivett B.A."/>
            <person name="Farone A.L."/>
            <person name="Gunderson J.H."/>
            <person name="Farone M.B."/>
        </authorList>
    </citation>
    <scope>NUCLEOTIDE SEQUENCE [LARGE SCALE GENOMIC DNA]</scope>
    <source>
        <strain evidence="11">HT99</strain>
    </source>
</reference>
<comment type="subcellular location">
    <subcellularLocation>
        <location evidence="9">Membrane</location>
        <topology evidence="9">Multi-pass membrane protein</topology>
    </subcellularLocation>
</comment>
<dbReference type="GO" id="GO:0004252">
    <property type="term" value="F:serine-type endopeptidase activity"/>
    <property type="evidence" value="ECO:0007669"/>
    <property type="project" value="InterPro"/>
</dbReference>
<dbReference type="InterPro" id="IPR019757">
    <property type="entry name" value="Pept_S26A_signal_pept_1_Lys-AS"/>
</dbReference>
<dbReference type="EMBL" id="LKAJ01000006">
    <property type="protein sequence ID" value="KRG21251.1"/>
    <property type="molecule type" value="Genomic_DNA"/>
</dbReference>
<dbReference type="InterPro" id="IPR000223">
    <property type="entry name" value="Pept_S26A_signal_pept_1"/>
</dbReference>
<keyword evidence="8" id="KW-0812">Transmembrane</keyword>
<keyword evidence="5 8" id="KW-0645">Protease</keyword>
<keyword evidence="8" id="KW-1133">Transmembrane helix</keyword>
<dbReference type="PROSITE" id="PS00501">
    <property type="entry name" value="SPASE_I_1"/>
    <property type="match status" value="1"/>
</dbReference>
<dbReference type="SUPFAM" id="SSF51306">
    <property type="entry name" value="LexA/Signal peptidase"/>
    <property type="match status" value="1"/>
</dbReference>
<dbReference type="EC" id="3.4.21.89" evidence="3 8"/>
<name>A0A0Q9YYK0_9GAMM</name>
<dbReference type="InterPro" id="IPR019756">
    <property type="entry name" value="Pept_S26A_signal_pept_1_Ser-AS"/>
</dbReference>
<evidence type="ECO:0000256" key="4">
    <source>
        <dbReference type="ARBA" id="ARBA00019232"/>
    </source>
</evidence>
<evidence type="ECO:0000313" key="11">
    <source>
        <dbReference type="EMBL" id="KRG21251.1"/>
    </source>
</evidence>
<dbReference type="InterPro" id="IPR019533">
    <property type="entry name" value="Peptidase_S26"/>
</dbReference>
<organism evidence="11">
    <name type="scientific">Candidatus Berkiella aquae</name>
    <dbReference type="NCBI Taxonomy" id="295108"/>
    <lineage>
        <taxon>Bacteria</taxon>
        <taxon>Pseudomonadati</taxon>
        <taxon>Pseudomonadota</taxon>
        <taxon>Gammaproteobacteria</taxon>
        <taxon>Candidatus Berkiellales</taxon>
        <taxon>Candidatus Berkiellaceae</taxon>
        <taxon>Candidatus Berkiella</taxon>
    </lineage>
</organism>
<accession>A0A0Q9YYK0</accession>
<evidence type="ECO:0000256" key="8">
    <source>
        <dbReference type="RuleBase" id="RU003993"/>
    </source>
</evidence>
<evidence type="ECO:0000256" key="9">
    <source>
        <dbReference type="RuleBase" id="RU362042"/>
    </source>
</evidence>
<dbReference type="PROSITE" id="PS00761">
    <property type="entry name" value="SPASE_I_3"/>
    <property type="match status" value="1"/>
</dbReference>
<evidence type="ECO:0000256" key="1">
    <source>
        <dbReference type="ARBA" id="ARBA00000677"/>
    </source>
</evidence>
<proteinExistence type="inferred from homology"/>
<dbReference type="PATRIC" id="fig|1590043.3.peg.1843"/>